<keyword evidence="7" id="KW-1003">Cell membrane</keyword>
<evidence type="ECO:0000256" key="16">
    <source>
        <dbReference type="ARBA" id="ARBA00032853"/>
    </source>
</evidence>
<dbReference type="PANTHER" id="PTHR34148:SF1">
    <property type="entry name" value="ADENOSYLCOBINAMIDE-GDP RIBAZOLETRANSFERASE"/>
    <property type="match status" value="1"/>
</dbReference>
<comment type="catalytic activity">
    <reaction evidence="17">
        <text>alpha-ribazole + adenosylcob(III)inamide-GDP = adenosylcob(III)alamin + GMP + H(+)</text>
        <dbReference type="Rhea" id="RHEA:16049"/>
        <dbReference type="ChEBI" id="CHEBI:10329"/>
        <dbReference type="ChEBI" id="CHEBI:15378"/>
        <dbReference type="ChEBI" id="CHEBI:18408"/>
        <dbReference type="ChEBI" id="CHEBI:58115"/>
        <dbReference type="ChEBI" id="CHEBI:60487"/>
        <dbReference type="EC" id="2.7.8.26"/>
    </reaction>
</comment>
<evidence type="ECO:0000256" key="4">
    <source>
        <dbReference type="ARBA" id="ARBA00010561"/>
    </source>
</evidence>
<dbReference type="GO" id="GO:0005886">
    <property type="term" value="C:plasma membrane"/>
    <property type="evidence" value="ECO:0007669"/>
    <property type="project" value="UniProtKB-SubCell"/>
</dbReference>
<keyword evidence="9 20" id="KW-0808">Transferase</keyword>
<evidence type="ECO:0000256" key="9">
    <source>
        <dbReference type="ARBA" id="ARBA00022679"/>
    </source>
</evidence>
<dbReference type="InterPro" id="IPR003805">
    <property type="entry name" value="CobS"/>
</dbReference>
<dbReference type="AlphaFoldDB" id="A0A1J5R4B9"/>
<keyword evidence="10 19" id="KW-0812">Transmembrane</keyword>
<comment type="catalytic activity">
    <reaction evidence="18">
        <text>alpha-ribazole 5'-phosphate + adenosylcob(III)inamide-GDP = adenosylcob(III)alamin 5'-phosphate + GMP + H(+)</text>
        <dbReference type="Rhea" id="RHEA:23560"/>
        <dbReference type="ChEBI" id="CHEBI:15378"/>
        <dbReference type="ChEBI" id="CHEBI:57918"/>
        <dbReference type="ChEBI" id="CHEBI:58115"/>
        <dbReference type="ChEBI" id="CHEBI:60487"/>
        <dbReference type="ChEBI" id="CHEBI:60493"/>
        <dbReference type="EC" id="2.7.8.26"/>
    </reaction>
</comment>
<dbReference type="GO" id="GO:0009236">
    <property type="term" value="P:cobalamin biosynthetic process"/>
    <property type="evidence" value="ECO:0007669"/>
    <property type="project" value="UniProtKB-UniPathway"/>
</dbReference>
<evidence type="ECO:0000256" key="6">
    <source>
        <dbReference type="ARBA" id="ARBA00015850"/>
    </source>
</evidence>
<dbReference type="HAMAP" id="MF_00719">
    <property type="entry name" value="CobS"/>
    <property type="match status" value="1"/>
</dbReference>
<evidence type="ECO:0000256" key="10">
    <source>
        <dbReference type="ARBA" id="ARBA00022692"/>
    </source>
</evidence>
<feature type="transmembrane region" description="Helical" evidence="19">
    <location>
        <begin position="110"/>
        <end position="129"/>
    </location>
</feature>
<comment type="function">
    <text evidence="14">Joins adenosylcobinamide-GDP and alpha-ribazole to generate adenosylcobalamin (Ado-cobalamin). Also synthesizes adenosylcobalamin 5'-phosphate from adenosylcobinamide-GDP and alpha-ribazole 5'-phosphate.</text>
</comment>
<evidence type="ECO:0000256" key="17">
    <source>
        <dbReference type="ARBA" id="ARBA00048623"/>
    </source>
</evidence>
<dbReference type="Pfam" id="PF02654">
    <property type="entry name" value="CobS"/>
    <property type="match status" value="1"/>
</dbReference>
<keyword evidence="13 19" id="KW-0472">Membrane</keyword>
<evidence type="ECO:0000313" key="20">
    <source>
        <dbReference type="EMBL" id="OIQ86836.1"/>
    </source>
</evidence>
<evidence type="ECO:0000256" key="12">
    <source>
        <dbReference type="ARBA" id="ARBA00022989"/>
    </source>
</evidence>
<keyword evidence="12 19" id="KW-1133">Transmembrane helix</keyword>
<evidence type="ECO:0000256" key="1">
    <source>
        <dbReference type="ARBA" id="ARBA00001946"/>
    </source>
</evidence>
<evidence type="ECO:0000256" key="18">
    <source>
        <dbReference type="ARBA" id="ARBA00049504"/>
    </source>
</evidence>
<gene>
    <name evidence="20" type="primary">cobS_12</name>
    <name evidence="20" type="ORF">GALL_313040</name>
</gene>
<proteinExistence type="inferred from homology"/>
<evidence type="ECO:0000256" key="19">
    <source>
        <dbReference type="SAM" id="Phobius"/>
    </source>
</evidence>
<dbReference type="PANTHER" id="PTHR34148">
    <property type="entry name" value="ADENOSYLCOBINAMIDE-GDP RIBAZOLETRANSFERASE"/>
    <property type="match status" value="1"/>
</dbReference>
<keyword evidence="11" id="KW-0460">Magnesium</keyword>
<sequence length="249" mass="27036">MQRELRLFFTALAFFTRIPCACWAGSSEDDLNHAAKYFPLAGIVVGLAGAAVYWLAHMVLPDDLAVILSMVATLWLTGAFHEDGLADAMDGLGGGWTKEQALTIMRDSRIGSYGAVALVMVLLAKFTALTHVSSAMFPAVLVAGHGLSRFAAVMLIRFQDYVRPIGKARPLAQHISRGELLLAAIFGLAPLLLMQSCWLWALLPVVLVWAWFSRKLQQRLGGYTGDCLGAMQQLCEVAFYLGVLACSSI</sequence>
<accession>A0A1J5R4B9</accession>
<reference evidence="20" key="1">
    <citation type="submission" date="2016-10" db="EMBL/GenBank/DDBJ databases">
        <title>Sequence of Gallionella enrichment culture.</title>
        <authorList>
            <person name="Poehlein A."/>
            <person name="Muehling M."/>
            <person name="Daniel R."/>
        </authorList>
    </citation>
    <scope>NUCLEOTIDE SEQUENCE</scope>
</reference>
<comment type="subcellular location">
    <subcellularLocation>
        <location evidence="2">Cell membrane</location>
        <topology evidence="2">Multi-pass membrane protein</topology>
    </subcellularLocation>
</comment>
<evidence type="ECO:0000256" key="8">
    <source>
        <dbReference type="ARBA" id="ARBA00022573"/>
    </source>
</evidence>
<evidence type="ECO:0000256" key="15">
    <source>
        <dbReference type="ARBA" id="ARBA00032605"/>
    </source>
</evidence>
<dbReference type="GO" id="GO:0051073">
    <property type="term" value="F:adenosylcobinamide-GDP ribazoletransferase activity"/>
    <property type="evidence" value="ECO:0007669"/>
    <property type="project" value="UniProtKB-EC"/>
</dbReference>
<evidence type="ECO:0000256" key="7">
    <source>
        <dbReference type="ARBA" id="ARBA00022475"/>
    </source>
</evidence>
<evidence type="ECO:0000256" key="14">
    <source>
        <dbReference type="ARBA" id="ARBA00025228"/>
    </source>
</evidence>
<feature type="transmembrane region" description="Helical" evidence="19">
    <location>
        <begin position="179"/>
        <end position="212"/>
    </location>
</feature>
<evidence type="ECO:0000256" key="13">
    <source>
        <dbReference type="ARBA" id="ARBA00023136"/>
    </source>
</evidence>
<name>A0A1J5R4B9_9ZZZZ</name>
<feature type="transmembrane region" description="Helical" evidence="19">
    <location>
        <begin position="40"/>
        <end position="60"/>
    </location>
</feature>
<evidence type="ECO:0000256" key="5">
    <source>
        <dbReference type="ARBA" id="ARBA00013200"/>
    </source>
</evidence>
<keyword evidence="8" id="KW-0169">Cobalamin biosynthesis</keyword>
<evidence type="ECO:0000256" key="2">
    <source>
        <dbReference type="ARBA" id="ARBA00004651"/>
    </source>
</evidence>
<dbReference type="UniPathway" id="UPA00148">
    <property type="reaction ID" value="UER00238"/>
</dbReference>
<evidence type="ECO:0000256" key="3">
    <source>
        <dbReference type="ARBA" id="ARBA00004663"/>
    </source>
</evidence>
<dbReference type="NCBIfam" id="TIGR00317">
    <property type="entry name" value="cobS"/>
    <property type="match status" value="1"/>
</dbReference>
<dbReference type="GO" id="GO:0008818">
    <property type="term" value="F:cobalamin 5'-phosphate synthase activity"/>
    <property type="evidence" value="ECO:0007669"/>
    <property type="project" value="InterPro"/>
</dbReference>
<comment type="pathway">
    <text evidence="3">Cofactor biosynthesis; adenosylcobalamin biosynthesis; adenosylcobalamin from cob(II)yrinate a,c-diamide: step 7/7.</text>
</comment>
<comment type="similarity">
    <text evidence="4">Belongs to the CobS family.</text>
</comment>
<comment type="cofactor">
    <cofactor evidence="1">
        <name>Mg(2+)</name>
        <dbReference type="ChEBI" id="CHEBI:18420"/>
    </cofactor>
</comment>
<organism evidence="20">
    <name type="scientific">mine drainage metagenome</name>
    <dbReference type="NCBI Taxonomy" id="410659"/>
    <lineage>
        <taxon>unclassified sequences</taxon>
        <taxon>metagenomes</taxon>
        <taxon>ecological metagenomes</taxon>
    </lineage>
</organism>
<dbReference type="EC" id="2.7.8.26" evidence="5"/>
<comment type="caution">
    <text evidence="20">The sequence shown here is derived from an EMBL/GenBank/DDBJ whole genome shotgun (WGS) entry which is preliminary data.</text>
</comment>
<dbReference type="EMBL" id="MLJW01000456">
    <property type="protein sequence ID" value="OIQ86836.1"/>
    <property type="molecule type" value="Genomic_DNA"/>
</dbReference>
<evidence type="ECO:0000256" key="11">
    <source>
        <dbReference type="ARBA" id="ARBA00022842"/>
    </source>
</evidence>
<dbReference type="NCBIfam" id="NF001277">
    <property type="entry name" value="PRK00235.1-3"/>
    <property type="match status" value="1"/>
</dbReference>
<protein>
    <recommendedName>
        <fullName evidence="6">Adenosylcobinamide-GDP ribazoletransferase</fullName>
        <ecNumber evidence="5">2.7.8.26</ecNumber>
    </recommendedName>
    <alternativeName>
        <fullName evidence="16">Cobalamin synthase</fullName>
    </alternativeName>
    <alternativeName>
        <fullName evidence="15">Cobalamin-5'-phosphate synthase</fullName>
    </alternativeName>
</protein>